<accession>H8ZEX9</accession>
<dbReference type="AlphaFoldDB" id="H8ZEX9"/>
<evidence type="ECO:0000256" key="2">
    <source>
        <dbReference type="ARBA" id="ARBA00023134"/>
    </source>
</evidence>
<organism evidence="3">
    <name type="scientific">Nematocida ausubeli (strain ATCC PRA-371 / ERTm2)</name>
    <name type="common">Nematode killer fungus</name>
    <dbReference type="NCBI Taxonomy" id="1913371"/>
    <lineage>
        <taxon>Eukaryota</taxon>
        <taxon>Fungi</taxon>
        <taxon>Fungi incertae sedis</taxon>
        <taxon>Microsporidia</taxon>
        <taxon>Nematocida</taxon>
    </lineage>
</organism>
<dbReference type="NCBIfam" id="TIGR00231">
    <property type="entry name" value="small_GTP"/>
    <property type="match status" value="1"/>
</dbReference>
<protein>
    <submittedName>
        <fullName evidence="3">Uncharacterized protein</fullName>
    </submittedName>
</protein>
<evidence type="ECO:0000313" key="3">
    <source>
        <dbReference type="EMBL" id="EHY64745.1"/>
    </source>
</evidence>
<dbReference type="EMBL" id="JH604638">
    <property type="protein sequence ID" value="EHY64745.1"/>
    <property type="molecule type" value="Genomic_DNA"/>
</dbReference>
<accession>A0A086J140</accession>
<evidence type="ECO:0000313" key="4">
    <source>
        <dbReference type="EMBL" id="KFG25858.1"/>
    </source>
</evidence>
<dbReference type="SMART" id="SM00175">
    <property type="entry name" value="RAB"/>
    <property type="match status" value="1"/>
</dbReference>
<dbReference type="Proteomes" id="UP000005622">
    <property type="component" value="Unassembled WGS sequence"/>
</dbReference>
<reference evidence="4 5" key="3">
    <citation type="journal article" date="2014" name="Genome Announc.">
        <title>Genome Sequence of the Microsporidian Species Nematocida sp1 Strain ERTm6 (ATCC PRA-372).</title>
        <authorList>
            <person name="Bakowski M.A."/>
            <person name="Priest M."/>
            <person name="Young S."/>
            <person name="Cuomo C.A."/>
            <person name="Troemel E.R."/>
        </authorList>
    </citation>
    <scope>NUCLEOTIDE SEQUENCE [LARGE SCALE GENOMIC DNA]</scope>
    <source>
        <strain evidence="4 5">ERTm6</strain>
    </source>
</reference>
<evidence type="ECO:0000256" key="1">
    <source>
        <dbReference type="ARBA" id="ARBA00022741"/>
    </source>
</evidence>
<dbReference type="SMART" id="SM00173">
    <property type="entry name" value="RAS"/>
    <property type="match status" value="1"/>
</dbReference>
<proteinExistence type="predicted"/>
<dbReference type="EMBL" id="AKIJ01000004">
    <property type="protein sequence ID" value="KFG25858.1"/>
    <property type="molecule type" value="Genomic_DNA"/>
</dbReference>
<evidence type="ECO:0000313" key="5">
    <source>
        <dbReference type="Proteomes" id="UP000054524"/>
    </source>
</evidence>
<dbReference type="InterPro" id="IPR027417">
    <property type="entry name" value="P-loop_NTPase"/>
</dbReference>
<gene>
    <name evidence="3" type="ORF">NERG_02148</name>
    <name evidence="4" type="ORF">NESG_01846</name>
</gene>
<reference evidence="4" key="2">
    <citation type="submission" date="2012-10" db="EMBL/GenBank/DDBJ databases">
        <authorList>
            <consortium name="The Broad Institute Genome Sequencing Platform"/>
            <consortium name="The Broad Institute Genome Sequencing Center for Infectious Disease"/>
            <person name="Cuomo C."/>
            <person name="Troemel E."/>
            <person name="Walker B."/>
            <person name="Young S.K."/>
            <person name="Zeng Q."/>
            <person name="Gargeya S."/>
            <person name="Fitzgerald M."/>
            <person name="Haas B."/>
            <person name="Abouelleil A."/>
            <person name="Alvarado L."/>
            <person name="Arachchi H.M."/>
            <person name="Berlin A.M."/>
            <person name="Chapman S.B."/>
            <person name="Goldberg J."/>
            <person name="Griggs A."/>
            <person name="Gujja S."/>
            <person name="Hansen M."/>
            <person name="Howarth C."/>
            <person name="Imamovic A."/>
            <person name="Larimer J."/>
            <person name="McCowan C."/>
            <person name="Murphy C."/>
            <person name="Neiman D."/>
            <person name="Pearson M."/>
            <person name="Priest M."/>
            <person name="Roberts A."/>
            <person name="Saif S."/>
            <person name="Shea T."/>
            <person name="Sisk P."/>
            <person name="Sykes S."/>
            <person name="Wortman J."/>
            <person name="Nusbaum C."/>
            <person name="Birren B."/>
        </authorList>
    </citation>
    <scope>NUCLEOTIDE SEQUENCE</scope>
    <source>
        <strain evidence="4">ERTm6</strain>
    </source>
</reference>
<keyword evidence="1" id="KW-0547">Nucleotide-binding</keyword>
<keyword evidence="2" id="KW-0342">GTP-binding</keyword>
<dbReference type="InterPro" id="IPR050227">
    <property type="entry name" value="Rab"/>
</dbReference>
<dbReference type="PROSITE" id="PS51419">
    <property type="entry name" value="RAB"/>
    <property type="match status" value="1"/>
</dbReference>
<name>H8ZEX9_NEMA1</name>
<dbReference type="SUPFAM" id="SSF52540">
    <property type="entry name" value="P-loop containing nucleoside triphosphate hydrolases"/>
    <property type="match status" value="1"/>
</dbReference>
<dbReference type="InterPro" id="IPR005225">
    <property type="entry name" value="Small_GTP-bd"/>
</dbReference>
<dbReference type="OrthoDB" id="9989112at2759"/>
<dbReference type="Pfam" id="PF00071">
    <property type="entry name" value="Ras"/>
    <property type="match status" value="1"/>
</dbReference>
<dbReference type="HOGENOM" id="CLU_041217_10_2_1"/>
<dbReference type="Gene3D" id="3.40.50.300">
    <property type="entry name" value="P-loop containing nucleotide triphosphate hydrolases"/>
    <property type="match status" value="1"/>
</dbReference>
<dbReference type="PANTHER" id="PTHR47977">
    <property type="entry name" value="RAS-RELATED PROTEIN RAB"/>
    <property type="match status" value="1"/>
</dbReference>
<dbReference type="PRINTS" id="PR00449">
    <property type="entry name" value="RASTRNSFRMNG"/>
</dbReference>
<dbReference type="SMART" id="SM00176">
    <property type="entry name" value="RAN"/>
    <property type="match status" value="1"/>
</dbReference>
<dbReference type="InterPro" id="IPR001806">
    <property type="entry name" value="Small_GTPase"/>
</dbReference>
<dbReference type="GO" id="GO:0005525">
    <property type="term" value="F:GTP binding"/>
    <property type="evidence" value="ECO:0007669"/>
    <property type="project" value="UniProtKB-KW"/>
</dbReference>
<dbReference type="PROSITE" id="PS51420">
    <property type="entry name" value="RHO"/>
    <property type="match status" value="1"/>
</dbReference>
<dbReference type="PROSITE" id="PS51421">
    <property type="entry name" value="RAS"/>
    <property type="match status" value="1"/>
</dbReference>
<dbReference type="PROSITE" id="PS51417">
    <property type="entry name" value="ARF"/>
    <property type="match status" value="1"/>
</dbReference>
<dbReference type="SMART" id="SM00174">
    <property type="entry name" value="RHO"/>
    <property type="match status" value="1"/>
</dbReference>
<dbReference type="GO" id="GO:0003924">
    <property type="term" value="F:GTPase activity"/>
    <property type="evidence" value="ECO:0007669"/>
    <property type="project" value="InterPro"/>
</dbReference>
<keyword evidence="5" id="KW-1185">Reference proteome</keyword>
<dbReference type="FunFam" id="3.40.50.300:FF:001462">
    <property type="entry name" value="Small GTP-binding protein, putative"/>
    <property type="match status" value="1"/>
</dbReference>
<dbReference type="Proteomes" id="UP000054524">
    <property type="component" value="Unassembled WGS sequence"/>
</dbReference>
<sequence length="202" mass="23019">MKTTKREVLPKYKIVFLGDTAVGKTTLITKYVFSTETKDYHPTIGVDFFAQKTEIGGKTVNLQLWDTAGQERFRSLIPNYTRDSFMAVIMFDLTRKETFDRVDGWITDFVLKNNDSKLKILVVGNKLDLFEKQENKQITKEEIAEKVQKYGAAYVETCSLTTEGINSLVNEITQTIQNSAAPEQTVPEFTIETDSSKRCMCL</sequence>
<dbReference type="STRING" id="944018.H8ZEX9"/>
<dbReference type="SMART" id="SM00177">
    <property type="entry name" value="ARF"/>
    <property type="match status" value="1"/>
</dbReference>
<dbReference type="CDD" id="cd00154">
    <property type="entry name" value="Rab"/>
    <property type="match status" value="1"/>
</dbReference>
<reference evidence="3" key="1">
    <citation type="submission" date="2011-03" db="EMBL/GenBank/DDBJ databases">
        <title>The Genome Sequence of Nematocida sp1 strain ERTm2.</title>
        <authorList>
            <consortium name="The Broad Institute Genome Sequencing Platform"/>
            <consortium name="The Broad Institute Genome Sequencing Center for Infectious Disease"/>
            <person name="Cuomo C."/>
            <person name="Troemel E."/>
            <person name="Young S.K."/>
            <person name="Zeng Q."/>
            <person name="Gargeya S."/>
            <person name="Fitzgerald M."/>
            <person name="Haas B."/>
            <person name="Abouelleil A."/>
            <person name="Alvarado L."/>
            <person name="Arachchi H.M."/>
            <person name="Berlin A."/>
            <person name="Brown A."/>
            <person name="Chapman S.B."/>
            <person name="Chen Z."/>
            <person name="Dunbar C."/>
            <person name="Freedman E."/>
            <person name="Gearin G."/>
            <person name="Gellesch M."/>
            <person name="Goldberg J."/>
            <person name="Griggs A."/>
            <person name="Gujja S."/>
            <person name="Heilman E.R."/>
            <person name="Heiman D."/>
            <person name="Howarth C."/>
            <person name="Larson L."/>
            <person name="Lui A."/>
            <person name="MacDonald P.J.P."/>
            <person name="Mehta T."/>
            <person name="Montmayeur A."/>
            <person name="Murphy C."/>
            <person name="Neiman D."/>
            <person name="Pearson M."/>
            <person name="Priest M."/>
            <person name="Roberts A."/>
            <person name="Saif S."/>
            <person name="Shea T."/>
            <person name="Shenoy N."/>
            <person name="Sisk P."/>
            <person name="Stolte C."/>
            <person name="Sykes S."/>
            <person name="White J."/>
            <person name="Yandava C."/>
            <person name="Wortman J."/>
            <person name="Nusbaum C."/>
            <person name="Birren B."/>
        </authorList>
    </citation>
    <scope>NUCLEOTIDE SEQUENCE</scope>
    <source>
        <strain evidence="3">ERTm2</strain>
    </source>
</reference>